<dbReference type="InterPro" id="IPR009056">
    <property type="entry name" value="Cyt_c-like_dom"/>
</dbReference>
<evidence type="ECO:0000256" key="2">
    <source>
        <dbReference type="ARBA" id="ARBA00022723"/>
    </source>
</evidence>
<dbReference type="RefSeq" id="WP_110383764.1">
    <property type="nucleotide sequence ID" value="NZ_JACHVZ010000005.1"/>
</dbReference>
<dbReference type="Proteomes" id="UP000533533">
    <property type="component" value="Unassembled WGS sequence"/>
</dbReference>
<dbReference type="Gene3D" id="1.10.760.10">
    <property type="entry name" value="Cytochrome c-like domain"/>
    <property type="match status" value="2"/>
</dbReference>
<gene>
    <name evidence="7" type="ORF">FHX59_002018</name>
</gene>
<organism evidence="7 8">
    <name type="scientific">Paraburkholderia silvatlantica</name>
    <dbReference type="NCBI Taxonomy" id="321895"/>
    <lineage>
        <taxon>Bacteria</taxon>
        <taxon>Pseudomonadati</taxon>
        <taxon>Pseudomonadota</taxon>
        <taxon>Betaproteobacteria</taxon>
        <taxon>Burkholderiales</taxon>
        <taxon>Burkholderiaceae</taxon>
        <taxon>Paraburkholderia</taxon>
    </lineage>
</organism>
<feature type="domain" description="Cytochrome c" evidence="6">
    <location>
        <begin position="221"/>
        <end position="333"/>
    </location>
</feature>
<dbReference type="InterPro" id="IPR036909">
    <property type="entry name" value="Cyt_c-like_dom_sf"/>
</dbReference>
<keyword evidence="5" id="KW-0812">Transmembrane</keyword>
<feature type="transmembrane region" description="Helical" evidence="5">
    <location>
        <begin position="29"/>
        <end position="52"/>
    </location>
</feature>
<proteinExistence type="predicted"/>
<dbReference type="Pfam" id="PF00034">
    <property type="entry name" value="Cytochrom_C"/>
    <property type="match status" value="2"/>
</dbReference>
<evidence type="ECO:0000313" key="8">
    <source>
        <dbReference type="Proteomes" id="UP000533533"/>
    </source>
</evidence>
<dbReference type="InterPro" id="IPR051459">
    <property type="entry name" value="Cytochrome_c-type_DH"/>
</dbReference>
<protein>
    <submittedName>
        <fullName evidence="7">Mono/diheme cytochrome c family protein</fullName>
    </submittedName>
</protein>
<feature type="transmembrane region" description="Helical" evidence="5">
    <location>
        <begin position="72"/>
        <end position="93"/>
    </location>
</feature>
<evidence type="ECO:0000256" key="4">
    <source>
        <dbReference type="PROSITE-ProRule" id="PRU00433"/>
    </source>
</evidence>
<keyword evidence="8" id="KW-1185">Reference proteome</keyword>
<name>A0ABR6FKI6_9BURK</name>
<dbReference type="PANTHER" id="PTHR35008:SF8">
    <property type="entry name" value="ALCOHOL DEHYDROGENASE CYTOCHROME C SUBUNIT"/>
    <property type="match status" value="1"/>
</dbReference>
<sequence>MMPPAAPAPPAPPAPVPARTRPTLRQHVAVWYGIVGVPAIWAAHVLFCQTLAATACAGGVPQRNGEPWPVVHWTLALACAGAFALALTGALLARRTWRESAAIDTPQRAPFGPIYASNITPDPVHGIGEYTPAQFAAALQRGVARDGKRLYPAMPYPSFAALHASDVNALYQYFMYGVKPVPNAAPPTRLPFPFNQRWVTLFWRLAFARHGRFEPDPAHSAQWNRGAWLVQGLGHCGACHTPRGPAYNEMGYTQSPLYLTGGVTDHWYAPNLTGDPGSGLGRWSAGDIAAFLRDGHNDRAYAFGAMAPVVGASTQYLGDDDLLAIAAYLKSLPAREASGQYAESAAARASTMAALHDGTPERPGAGLYLSYCAKCHGANGAGKPDKAPPLAGSSLALSSDATSVLRLIVEGSQSPQTGNGGTPRKMPAFRTQFTDSEIAQVASFVRGAWGNNAAPIAPAEVTRLREAIHR</sequence>
<comment type="caution">
    <text evidence="7">The sequence shown here is derived from an EMBL/GenBank/DDBJ whole genome shotgun (WGS) entry which is preliminary data.</text>
</comment>
<keyword evidence="2 4" id="KW-0479">Metal-binding</keyword>
<keyword evidence="5" id="KW-1133">Transmembrane helix</keyword>
<feature type="domain" description="Cytochrome c" evidence="6">
    <location>
        <begin position="359"/>
        <end position="449"/>
    </location>
</feature>
<dbReference type="PANTHER" id="PTHR35008">
    <property type="entry name" value="BLL4482 PROTEIN-RELATED"/>
    <property type="match status" value="1"/>
</dbReference>
<dbReference type="PROSITE" id="PS51007">
    <property type="entry name" value="CYTC"/>
    <property type="match status" value="2"/>
</dbReference>
<evidence type="ECO:0000259" key="6">
    <source>
        <dbReference type="PROSITE" id="PS51007"/>
    </source>
</evidence>
<accession>A0ABR6FKI6</accession>
<evidence type="ECO:0000256" key="5">
    <source>
        <dbReference type="SAM" id="Phobius"/>
    </source>
</evidence>
<keyword evidence="1 4" id="KW-0349">Heme</keyword>
<keyword evidence="3 4" id="KW-0408">Iron</keyword>
<keyword evidence="5" id="KW-0472">Membrane</keyword>
<dbReference type="EMBL" id="JACHVZ010000005">
    <property type="protein sequence ID" value="MBB2927598.1"/>
    <property type="molecule type" value="Genomic_DNA"/>
</dbReference>
<evidence type="ECO:0000256" key="3">
    <source>
        <dbReference type="ARBA" id="ARBA00023004"/>
    </source>
</evidence>
<dbReference type="SUPFAM" id="SSF46626">
    <property type="entry name" value="Cytochrome c"/>
    <property type="match status" value="3"/>
</dbReference>
<evidence type="ECO:0000256" key="1">
    <source>
        <dbReference type="ARBA" id="ARBA00022617"/>
    </source>
</evidence>
<reference evidence="7 8" key="1">
    <citation type="submission" date="2020-08" db="EMBL/GenBank/DDBJ databases">
        <title>Genomic Encyclopedia of Type Strains, Phase IV (KMG-V): Genome sequencing to study the core and pangenomes of soil and plant-associated prokaryotes.</title>
        <authorList>
            <person name="Whitman W."/>
        </authorList>
    </citation>
    <scope>NUCLEOTIDE SEQUENCE [LARGE SCALE GENOMIC DNA]</scope>
    <source>
        <strain evidence="7 8">SRMrh-85</strain>
    </source>
</reference>
<evidence type="ECO:0000313" key="7">
    <source>
        <dbReference type="EMBL" id="MBB2927598.1"/>
    </source>
</evidence>